<accession>A0A0K1P8I9</accession>
<dbReference type="KEGG" id="vin:AKJ08_0108"/>
<feature type="transmembrane region" description="Helical" evidence="1">
    <location>
        <begin position="69"/>
        <end position="87"/>
    </location>
</feature>
<keyword evidence="1" id="KW-0472">Membrane</keyword>
<dbReference type="RefSeq" id="WP_050724278.1">
    <property type="nucleotide sequence ID" value="NZ_CP012332.1"/>
</dbReference>
<evidence type="ECO:0000313" key="3">
    <source>
        <dbReference type="Proteomes" id="UP000055590"/>
    </source>
</evidence>
<keyword evidence="1" id="KW-1133">Transmembrane helix</keyword>
<dbReference type="AlphaFoldDB" id="A0A0K1P8I9"/>
<dbReference type="EMBL" id="CP012332">
    <property type="protein sequence ID" value="AKU89721.1"/>
    <property type="molecule type" value="Genomic_DNA"/>
</dbReference>
<evidence type="ECO:0000256" key="1">
    <source>
        <dbReference type="SAM" id="Phobius"/>
    </source>
</evidence>
<name>A0A0K1P8I9_9BACT</name>
<reference evidence="2 3" key="1">
    <citation type="submission" date="2015-08" db="EMBL/GenBank/DDBJ databases">
        <authorList>
            <person name="Babu N.S."/>
            <person name="Beckwith C.J."/>
            <person name="Beseler K.G."/>
            <person name="Brison A."/>
            <person name="Carone J.V."/>
            <person name="Caskin T.P."/>
            <person name="Diamond M."/>
            <person name="Durham M.E."/>
            <person name="Foxe J.M."/>
            <person name="Go M."/>
            <person name="Henderson B.A."/>
            <person name="Jones I.B."/>
            <person name="McGettigan J.A."/>
            <person name="Micheletti S.J."/>
            <person name="Nasrallah M.E."/>
            <person name="Ortiz D."/>
            <person name="Piller C.R."/>
            <person name="Privatt S.R."/>
            <person name="Schneider S.L."/>
            <person name="Sharp S."/>
            <person name="Smith T.C."/>
            <person name="Stanton J.D."/>
            <person name="Ullery H.E."/>
            <person name="Wilson R.J."/>
            <person name="Serrano M.G."/>
            <person name="Buck G."/>
            <person name="Lee V."/>
            <person name="Wang Y."/>
            <person name="Carvalho R."/>
            <person name="Voegtly L."/>
            <person name="Shi R."/>
            <person name="Duckworth R."/>
            <person name="Johnson A."/>
            <person name="Loviza R."/>
            <person name="Walstead R."/>
            <person name="Shah Z."/>
            <person name="Kiflezghi M."/>
            <person name="Wade K."/>
            <person name="Ball S.L."/>
            <person name="Bradley K.W."/>
            <person name="Asai D.J."/>
            <person name="Bowman C.A."/>
            <person name="Russell D.A."/>
            <person name="Pope W.H."/>
            <person name="Jacobs-Sera D."/>
            <person name="Hendrix R.W."/>
            <person name="Hatfull G.F."/>
        </authorList>
    </citation>
    <scope>NUCLEOTIDE SEQUENCE [LARGE SCALE GENOMIC DNA]</scope>
    <source>
        <strain evidence="2 3">DSM 27710</strain>
    </source>
</reference>
<keyword evidence="3" id="KW-1185">Reference proteome</keyword>
<dbReference type="OrthoDB" id="9815569at2"/>
<dbReference type="InterPro" id="IPR014470">
    <property type="entry name" value="UCP01500"/>
</dbReference>
<evidence type="ECO:0008006" key="4">
    <source>
        <dbReference type="Google" id="ProtNLM"/>
    </source>
</evidence>
<feature type="transmembrane region" description="Helical" evidence="1">
    <location>
        <begin position="189"/>
        <end position="212"/>
    </location>
</feature>
<gene>
    <name evidence="2" type="ORF">AKJ08_0108</name>
</gene>
<sequence length="243" mass="27344">MGEEGTMPEVGRRIAAKRPPGMSEVTVAHLYRAEVQRSTVWRNRLDTTTNWAVTTTAAVISFSFSNPSSPHPTILAGVFAVYIFLTIEARRYRYYDIWARRVRMFELGYFVPLARREPVPVDFYATLAIEFTRPKLRISSLQSLVFRLKRTYAAILGGLLGAWLVKLDLHPEPAETFTALVARARIGPIPGVVVCVAWLVFVAYYLWLLLVAGRGPLPSTELAAPKRKRRVPLAHIFRGIGFG</sequence>
<proteinExistence type="predicted"/>
<evidence type="ECO:0000313" key="2">
    <source>
        <dbReference type="EMBL" id="AKU89721.1"/>
    </source>
</evidence>
<organism evidence="2 3">
    <name type="scientific">Vulgatibacter incomptus</name>
    <dbReference type="NCBI Taxonomy" id="1391653"/>
    <lineage>
        <taxon>Bacteria</taxon>
        <taxon>Pseudomonadati</taxon>
        <taxon>Myxococcota</taxon>
        <taxon>Myxococcia</taxon>
        <taxon>Myxococcales</taxon>
        <taxon>Cystobacterineae</taxon>
        <taxon>Vulgatibacteraceae</taxon>
        <taxon>Vulgatibacter</taxon>
    </lineage>
</organism>
<keyword evidence="1" id="KW-0812">Transmembrane</keyword>
<dbReference type="Proteomes" id="UP000055590">
    <property type="component" value="Chromosome"/>
</dbReference>
<dbReference type="STRING" id="1391653.AKJ08_0108"/>
<protein>
    <recommendedName>
        <fullName evidence="4">DUF2270 domain-containing protein</fullName>
    </recommendedName>
</protein>
<dbReference type="Pfam" id="PF10028">
    <property type="entry name" value="DUF2270"/>
    <property type="match status" value="1"/>
</dbReference>
<dbReference type="PATRIC" id="fig|1391653.3.peg.115"/>